<sequence>MRIKEHCLNVLRAQRQHQVQAISHCYNAGWLFLFNSTKGRMRTGNNGRNAFVEAWKAAMFF</sequence>
<comment type="caution">
    <text evidence="1">The sequence shown here is derived from an EMBL/GenBank/DDBJ whole genome shotgun (WGS) entry which is preliminary data.</text>
</comment>
<keyword evidence="2" id="KW-1185">Reference proteome</keyword>
<dbReference type="Proteomes" id="UP000070475">
    <property type="component" value="Unassembled WGS sequence"/>
</dbReference>
<dbReference type="AlphaFoldDB" id="A0A132U0T2"/>
<proteinExistence type="predicted"/>
<reference evidence="1 2" key="1">
    <citation type="submission" date="2015-08" db="EMBL/GenBank/DDBJ databases">
        <title>Genomes of Paenibacillus riograndensis.</title>
        <authorList>
            <person name="Sant'Anna F.H."/>
            <person name="Souza R."/>
            <person name="Ambrosini A."/>
            <person name="Bach E."/>
            <person name="Fernandes G."/>
            <person name="Balsanelli E."/>
            <person name="Baura V.A."/>
            <person name="Pedrosa F.O."/>
            <person name="Souza E.M."/>
            <person name="Passaglia L."/>
        </authorList>
    </citation>
    <scope>NUCLEOTIDE SEQUENCE [LARGE SCALE GENOMIC DNA]</scope>
    <source>
        <strain evidence="1 2">CAS34</strain>
    </source>
</reference>
<evidence type="ECO:0000313" key="1">
    <source>
        <dbReference type="EMBL" id="KWX77211.1"/>
    </source>
</evidence>
<dbReference type="PATRIC" id="fig|483937.3.peg.2479"/>
<gene>
    <name evidence="1" type="ORF">AMQ84_13295</name>
</gene>
<dbReference type="EMBL" id="LIRB01000127">
    <property type="protein sequence ID" value="KWX77211.1"/>
    <property type="molecule type" value="Genomic_DNA"/>
</dbReference>
<evidence type="ECO:0000313" key="2">
    <source>
        <dbReference type="Proteomes" id="UP000070475"/>
    </source>
</evidence>
<accession>A0A132U0T2</accession>
<protein>
    <submittedName>
        <fullName evidence="1">Uncharacterized protein</fullName>
    </submittedName>
</protein>
<organism evidence="1 2">
    <name type="scientific">Paenibacillus riograndensis</name>
    <dbReference type="NCBI Taxonomy" id="483937"/>
    <lineage>
        <taxon>Bacteria</taxon>
        <taxon>Bacillati</taxon>
        <taxon>Bacillota</taxon>
        <taxon>Bacilli</taxon>
        <taxon>Bacillales</taxon>
        <taxon>Paenibacillaceae</taxon>
        <taxon>Paenibacillus</taxon>
        <taxon>Paenibacillus sonchi group</taxon>
    </lineage>
</organism>
<name>A0A132U0T2_9BACL</name>